<dbReference type="EMBL" id="VAHF01000003">
    <property type="protein sequence ID" value="TXG66689.1"/>
    <property type="molecule type" value="Genomic_DNA"/>
</dbReference>
<keyword evidence="3" id="KW-1185">Reference proteome</keyword>
<evidence type="ECO:0000313" key="3">
    <source>
        <dbReference type="Proteomes" id="UP000323000"/>
    </source>
</evidence>
<dbReference type="Proteomes" id="UP000323000">
    <property type="component" value="Chromosome 3"/>
</dbReference>
<organism evidence="2 3">
    <name type="scientific">Acer yangbiense</name>
    <dbReference type="NCBI Taxonomy" id="1000413"/>
    <lineage>
        <taxon>Eukaryota</taxon>
        <taxon>Viridiplantae</taxon>
        <taxon>Streptophyta</taxon>
        <taxon>Embryophyta</taxon>
        <taxon>Tracheophyta</taxon>
        <taxon>Spermatophyta</taxon>
        <taxon>Magnoliopsida</taxon>
        <taxon>eudicotyledons</taxon>
        <taxon>Gunneridae</taxon>
        <taxon>Pentapetalae</taxon>
        <taxon>rosids</taxon>
        <taxon>malvids</taxon>
        <taxon>Sapindales</taxon>
        <taxon>Sapindaceae</taxon>
        <taxon>Hippocastanoideae</taxon>
        <taxon>Acereae</taxon>
        <taxon>Acer</taxon>
    </lineage>
</organism>
<reference evidence="3" key="1">
    <citation type="journal article" date="2019" name="Gigascience">
        <title>De novo genome assembly of the endangered Acer yangbiense, a plant species with extremely small populations endemic to Yunnan Province, China.</title>
        <authorList>
            <person name="Yang J."/>
            <person name="Wariss H.M."/>
            <person name="Tao L."/>
            <person name="Zhang R."/>
            <person name="Yun Q."/>
            <person name="Hollingsworth P."/>
            <person name="Dao Z."/>
            <person name="Luo G."/>
            <person name="Guo H."/>
            <person name="Ma Y."/>
            <person name="Sun W."/>
        </authorList>
    </citation>
    <scope>NUCLEOTIDE SEQUENCE [LARGE SCALE GENOMIC DNA]</scope>
    <source>
        <strain evidence="3">cv. Malutang</strain>
    </source>
</reference>
<accession>A0A5C7ICT7</accession>
<evidence type="ECO:0000313" key="2">
    <source>
        <dbReference type="EMBL" id="TXG66689.1"/>
    </source>
</evidence>
<proteinExistence type="predicted"/>
<dbReference type="AlphaFoldDB" id="A0A5C7ICT7"/>
<evidence type="ECO:0000256" key="1">
    <source>
        <dbReference type="SAM" id="MobiDB-lite"/>
    </source>
</evidence>
<comment type="caution">
    <text evidence="2">The sequence shown here is derived from an EMBL/GenBank/DDBJ whole genome shotgun (WGS) entry which is preliminary data.</text>
</comment>
<protein>
    <submittedName>
        <fullName evidence="2">Uncharacterized protein</fullName>
    </submittedName>
</protein>
<name>A0A5C7ICT7_9ROSI</name>
<feature type="compositionally biased region" description="Basic and acidic residues" evidence="1">
    <location>
        <begin position="60"/>
        <end position="86"/>
    </location>
</feature>
<dbReference type="OrthoDB" id="1659223at2759"/>
<sequence>MALLVGGFKMPKTMLQLPNFKPYKQRSGNMIISCQKPNRPPRSQGSGQHINGGDLASSPKTEKQLDNSKEIKGNDGSTKKSESSSG</sequence>
<feature type="region of interest" description="Disordered" evidence="1">
    <location>
        <begin position="31"/>
        <end position="86"/>
    </location>
</feature>
<feature type="compositionally biased region" description="Polar residues" evidence="1">
    <location>
        <begin position="31"/>
        <end position="49"/>
    </location>
</feature>
<gene>
    <name evidence="2" type="ORF">EZV62_007964</name>
</gene>